<evidence type="ECO:0000313" key="3">
    <source>
        <dbReference type="Proteomes" id="UP000006727"/>
    </source>
</evidence>
<dbReference type="Proteomes" id="UP000006727">
    <property type="component" value="Chromosome 15"/>
</dbReference>
<keyword evidence="3" id="KW-1185">Reference proteome</keyword>
<evidence type="ECO:0000313" key="2">
    <source>
        <dbReference type="EnsemblPlants" id="Pp3c15_4500V3.1"/>
    </source>
</evidence>
<dbReference type="PaxDb" id="3218-PP1S83_102V6.1"/>
<dbReference type="EMBL" id="ABEU02000015">
    <property type="protein sequence ID" value="PNR39024.1"/>
    <property type="molecule type" value="Genomic_DNA"/>
</dbReference>
<protein>
    <submittedName>
        <fullName evidence="1 2">Uncharacterized protein</fullName>
    </submittedName>
</protein>
<sequence>MYITRTNPTFPGFLRPHHLGPVTGSLYAVETEHIEWEMMQWAPGDQRCSSSSFRGASQDGQAVRYPFGIIPSRQAQMGIGGLGFPFTGSMIGIVGGRHRQPGQC</sequence>
<dbReference type="Gramene" id="Pp3c15_4500V3.2">
    <property type="protein sequence ID" value="Pp3c15_4500V3.2"/>
    <property type="gene ID" value="Pp3c15_4500"/>
</dbReference>
<reference evidence="1 3" key="2">
    <citation type="journal article" date="2018" name="Plant J.">
        <title>The Physcomitrella patens chromosome-scale assembly reveals moss genome structure and evolution.</title>
        <authorList>
            <person name="Lang D."/>
            <person name="Ullrich K.K."/>
            <person name="Murat F."/>
            <person name="Fuchs J."/>
            <person name="Jenkins J."/>
            <person name="Haas F.B."/>
            <person name="Piednoel M."/>
            <person name="Gundlach H."/>
            <person name="Van Bel M."/>
            <person name="Meyberg R."/>
            <person name="Vives C."/>
            <person name="Morata J."/>
            <person name="Symeonidi A."/>
            <person name="Hiss M."/>
            <person name="Muchero W."/>
            <person name="Kamisugi Y."/>
            <person name="Saleh O."/>
            <person name="Blanc G."/>
            <person name="Decker E.L."/>
            <person name="van Gessel N."/>
            <person name="Grimwood J."/>
            <person name="Hayes R.D."/>
            <person name="Graham S.W."/>
            <person name="Gunter L.E."/>
            <person name="McDaniel S.F."/>
            <person name="Hoernstein S.N.W."/>
            <person name="Larsson A."/>
            <person name="Li F.W."/>
            <person name="Perroud P.F."/>
            <person name="Phillips J."/>
            <person name="Ranjan P."/>
            <person name="Rokshar D.S."/>
            <person name="Rothfels C.J."/>
            <person name="Schneider L."/>
            <person name="Shu S."/>
            <person name="Stevenson D.W."/>
            <person name="Thummler F."/>
            <person name="Tillich M."/>
            <person name="Villarreal Aguilar J.C."/>
            <person name="Widiez T."/>
            <person name="Wong G.K."/>
            <person name="Wymore A."/>
            <person name="Zhang Y."/>
            <person name="Zimmer A.D."/>
            <person name="Quatrano R.S."/>
            <person name="Mayer K.F.X."/>
            <person name="Goodstein D."/>
            <person name="Casacuberta J.M."/>
            <person name="Vandepoele K."/>
            <person name="Reski R."/>
            <person name="Cuming A.C."/>
            <person name="Tuskan G.A."/>
            <person name="Maumus F."/>
            <person name="Salse J."/>
            <person name="Schmutz J."/>
            <person name="Rensing S.A."/>
        </authorList>
    </citation>
    <scope>NUCLEOTIDE SEQUENCE [LARGE SCALE GENOMIC DNA]</scope>
    <source>
        <strain evidence="2 3">cv. Gransden 2004</strain>
    </source>
</reference>
<dbReference type="EnsemblPlants" id="Pp3c15_4500V3.1">
    <property type="protein sequence ID" value="Pp3c15_4500V3.1"/>
    <property type="gene ID" value="Pp3c15_4500"/>
</dbReference>
<accession>A0A2K1JBY6</accession>
<reference evidence="2" key="3">
    <citation type="submission" date="2020-12" db="UniProtKB">
        <authorList>
            <consortium name="EnsemblPlants"/>
        </authorList>
    </citation>
    <scope>IDENTIFICATION</scope>
</reference>
<dbReference type="InParanoid" id="A0A2K1JBY6"/>
<dbReference type="EnsemblPlants" id="Pp3c15_4500V3.2">
    <property type="protein sequence ID" value="Pp3c15_4500V3.2"/>
    <property type="gene ID" value="Pp3c15_4500"/>
</dbReference>
<proteinExistence type="predicted"/>
<dbReference type="Gramene" id="Pp3c15_4500V3.1">
    <property type="protein sequence ID" value="Pp3c15_4500V3.1"/>
    <property type="gene ID" value="Pp3c15_4500"/>
</dbReference>
<name>A0A2K1JBY6_PHYPA</name>
<organism evidence="1">
    <name type="scientific">Physcomitrium patens</name>
    <name type="common">Spreading-leaved earth moss</name>
    <name type="synonym">Physcomitrella patens</name>
    <dbReference type="NCBI Taxonomy" id="3218"/>
    <lineage>
        <taxon>Eukaryota</taxon>
        <taxon>Viridiplantae</taxon>
        <taxon>Streptophyta</taxon>
        <taxon>Embryophyta</taxon>
        <taxon>Bryophyta</taxon>
        <taxon>Bryophytina</taxon>
        <taxon>Bryopsida</taxon>
        <taxon>Funariidae</taxon>
        <taxon>Funariales</taxon>
        <taxon>Funariaceae</taxon>
        <taxon>Physcomitrium</taxon>
    </lineage>
</organism>
<gene>
    <name evidence="1" type="ORF">PHYPA_019302</name>
</gene>
<dbReference type="AlphaFoldDB" id="A0A2K1JBY6"/>
<evidence type="ECO:0000313" key="1">
    <source>
        <dbReference type="EMBL" id="PNR39024.1"/>
    </source>
</evidence>
<reference evidence="1 3" key="1">
    <citation type="journal article" date="2008" name="Science">
        <title>The Physcomitrella genome reveals evolutionary insights into the conquest of land by plants.</title>
        <authorList>
            <person name="Rensing S."/>
            <person name="Lang D."/>
            <person name="Zimmer A."/>
            <person name="Terry A."/>
            <person name="Salamov A."/>
            <person name="Shapiro H."/>
            <person name="Nishiyama T."/>
            <person name="Perroud P.-F."/>
            <person name="Lindquist E."/>
            <person name="Kamisugi Y."/>
            <person name="Tanahashi T."/>
            <person name="Sakakibara K."/>
            <person name="Fujita T."/>
            <person name="Oishi K."/>
            <person name="Shin-I T."/>
            <person name="Kuroki Y."/>
            <person name="Toyoda A."/>
            <person name="Suzuki Y."/>
            <person name="Hashimoto A."/>
            <person name="Yamaguchi K."/>
            <person name="Sugano A."/>
            <person name="Kohara Y."/>
            <person name="Fujiyama A."/>
            <person name="Anterola A."/>
            <person name="Aoki S."/>
            <person name="Ashton N."/>
            <person name="Barbazuk W.B."/>
            <person name="Barker E."/>
            <person name="Bennetzen J."/>
            <person name="Bezanilla M."/>
            <person name="Blankenship R."/>
            <person name="Cho S.H."/>
            <person name="Dutcher S."/>
            <person name="Estelle M."/>
            <person name="Fawcett J.A."/>
            <person name="Gundlach H."/>
            <person name="Hanada K."/>
            <person name="Heyl A."/>
            <person name="Hicks K.A."/>
            <person name="Hugh J."/>
            <person name="Lohr M."/>
            <person name="Mayer K."/>
            <person name="Melkozernov A."/>
            <person name="Murata T."/>
            <person name="Nelson D."/>
            <person name="Pils B."/>
            <person name="Prigge M."/>
            <person name="Reiss B."/>
            <person name="Renner T."/>
            <person name="Rombauts S."/>
            <person name="Rushton P."/>
            <person name="Sanderfoot A."/>
            <person name="Schween G."/>
            <person name="Shiu S.-H."/>
            <person name="Stueber K."/>
            <person name="Theodoulou F.L."/>
            <person name="Tu H."/>
            <person name="Van de Peer Y."/>
            <person name="Verrier P.J."/>
            <person name="Waters E."/>
            <person name="Wood A."/>
            <person name="Yang L."/>
            <person name="Cove D."/>
            <person name="Cuming A."/>
            <person name="Hasebe M."/>
            <person name="Lucas S."/>
            <person name="Mishler D.B."/>
            <person name="Reski R."/>
            <person name="Grigoriev I."/>
            <person name="Quatrano R.S."/>
            <person name="Boore J.L."/>
        </authorList>
    </citation>
    <scope>NUCLEOTIDE SEQUENCE [LARGE SCALE GENOMIC DNA]</scope>
    <source>
        <strain evidence="2 3">cv. Gransden 2004</strain>
    </source>
</reference>